<evidence type="ECO:0000256" key="7">
    <source>
        <dbReference type="ARBA" id="ARBA00034334"/>
    </source>
</evidence>
<dbReference type="SUPFAM" id="SSF53335">
    <property type="entry name" value="S-adenosyl-L-methionine-dependent methyltransferases"/>
    <property type="match status" value="1"/>
</dbReference>
<dbReference type="InterPro" id="IPR039994">
    <property type="entry name" value="NO66-like"/>
</dbReference>
<evidence type="ECO:0000256" key="3">
    <source>
        <dbReference type="ARBA" id="ARBA00022517"/>
    </source>
</evidence>
<evidence type="ECO:0000256" key="12">
    <source>
        <dbReference type="ARBA" id="ARBA00047687"/>
    </source>
</evidence>
<evidence type="ECO:0000256" key="10">
    <source>
        <dbReference type="ARBA" id="ARBA00034372"/>
    </source>
</evidence>
<evidence type="ECO:0000313" key="16">
    <source>
        <dbReference type="EMBL" id="KAL1510480.1"/>
    </source>
</evidence>
<name>A0AB34J0V1_PRYPA</name>
<gene>
    <name evidence="16" type="ORF">AB1Y20_006785</name>
</gene>
<dbReference type="GO" id="GO:0046872">
    <property type="term" value="F:metal ion binding"/>
    <property type="evidence" value="ECO:0007669"/>
    <property type="project" value="UniProtKB-KW"/>
</dbReference>
<dbReference type="Pfam" id="PF08007">
    <property type="entry name" value="JmjC_2"/>
    <property type="match status" value="1"/>
</dbReference>
<keyword evidence="4" id="KW-0479">Metal-binding</keyword>
<evidence type="ECO:0000256" key="2">
    <source>
        <dbReference type="ARBA" id="ARBA00004604"/>
    </source>
</evidence>
<comment type="catalytic activity">
    <reaction evidence="13">
        <text>L-histidyl-[protein] + 2-oxoglutarate + O2 = (3S)-3-hydroxy-L-histidyl-[protein] + succinate + CO2</text>
        <dbReference type="Rhea" id="RHEA:54256"/>
        <dbReference type="Rhea" id="RHEA-COMP:9745"/>
        <dbReference type="Rhea" id="RHEA-COMP:13840"/>
        <dbReference type="ChEBI" id="CHEBI:15379"/>
        <dbReference type="ChEBI" id="CHEBI:16526"/>
        <dbReference type="ChEBI" id="CHEBI:16810"/>
        <dbReference type="ChEBI" id="CHEBI:29979"/>
        <dbReference type="ChEBI" id="CHEBI:30031"/>
        <dbReference type="ChEBI" id="CHEBI:138021"/>
        <dbReference type="EC" id="1.14.11.79"/>
    </reaction>
</comment>
<reference evidence="16 17" key="1">
    <citation type="journal article" date="2024" name="Science">
        <title>Giant polyketide synthase enzymes in the biosynthesis of giant marine polyether toxins.</title>
        <authorList>
            <person name="Fallon T.R."/>
            <person name="Shende V.V."/>
            <person name="Wierzbicki I.H."/>
            <person name="Pendleton A.L."/>
            <person name="Watervoot N.F."/>
            <person name="Auber R.P."/>
            <person name="Gonzalez D.J."/>
            <person name="Wisecaver J.H."/>
            <person name="Moore B.S."/>
        </authorList>
    </citation>
    <scope>NUCLEOTIDE SEQUENCE [LARGE SCALE GENOMIC DNA]</scope>
    <source>
        <strain evidence="16 17">12B1</strain>
    </source>
</reference>
<comment type="catalytic activity">
    <reaction evidence="12">
        <text>L-histidyl-[ribosomal protein uL15] + 2-oxoglutarate + O2 = (3S)-3-hydroxy-L-histidyl-[ribosomal protein uL15] + succinate + CO2</text>
        <dbReference type="Rhea" id="RHEA:54024"/>
        <dbReference type="Rhea" id="RHEA-COMP:13760"/>
        <dbReference type="Rhea" id="RHEA-COMP:13761"/>
        <dbReference type="ChEBI" id="CHEBI:15379"/>
        <dbReference type="ChEBI" id="CHEBI:16526"/>
        <dbReference type="ChEBI" id="CHEBI:16810"/>
        <dbReference type="ChEBI" id="CHEBI:29979"/>
        <dbReference type="ChEBI" id="CHEBI:30031"/>
        <dbReference type="ChEBI" id="CHEBI:138021"/>
    </reaction>
</comment>
<dbReference type="GO" id="GO:0032453">
    <property type="term" value="F:histone H3K4 demethylase activity"/>
    <property type="evidence" value="ECO:0007669"/>
    <property type="project" value="TreeGrafter"/>
</dbReference>
<dbReference type="Proteomes" id="UP001515480">
    <property type="component" value="Unassembled WGS sequence"/>
</dbReference>
<comment type="function">
    <text evidence="11">Oxygenase that can act as both a histone lysine demethylase and a ribosomal histidine hydroxylase. Is involved in the demethylation of trimethylated 'Lys-9' on histone H3 (H3K9me3), leading to an increase in ribosomal RNA expression. Also catalyzes the hydroxylation of 60S ribosomal protein L27a on 'His-39'. May play an important role in cell growth and survival. May be involved in ribosome biogenesis, most likely during the assembly process of pre-ribosomal particles.</text>
</comment>
<keyword evidence="5" id="KW-0408">Iron</keyword>
<keyword evidence="14" id="KW-0732">Signal</keyword>
<dbReference type="EMBL" id="JBGBPQ010000015">
    <property type="protein sequence ID" value="KAL1510480.1"/>
    <property type="molecule type" value="Genomic_DNA"/>
</dbReference>
<comment type="caution">
    <text evidence="16">The sequence shown here is derived from an EMBL/GenBank/DDBJ whole genome shotgun (WGS) entry which is preliminary data.</text>
</comment>
<evidence type="ECO:0000256" key="8">
    <source>
        <dbReference type="ARBA" id="ARBA00034359"/>
    </source>
</evidence>
<proteinExistence type="inferred from homology"/>
<dbReference type="SUPFAM" id="SSF51197">
    <property type="entry name" value="Clavaminate synthase-like"/>
    <property type="match status" value="1"/>
</dbReference>
<comment type="subcellular location">
    <subcellularLocation>
        <location evidence="2">Nucleus</location>
        <location evidence="2">Nucleolus</location>
    </subcellularLocation>
</comment>
<feature type="domain" description="JmjC" evidence="15">
    <location>
        <begin position="848"/>
        <end position="1038"/>
    </location>
</feature>
<dbReference type="InterPro" id="IPR013216">
    <property type="entry name" value="Methyltransf_11"/>
</dbReference>
<comment type="similarity">
    <text evidence="6">Belongs to the ROX family. MINA53 subfamily.</text>
</comment>
<dbReference type="CDD" id="cd02440">
    <property type="entry name" value="AdoMet_MTases"/>
    <property type="match status" value="1"/>
</dbReference>
<evidence type="ECO:0000256" key="9">
    <source>
        <dbReference type="ARBA" id="ARBA00034360"/>
    </source>
</evidence>
<accession>A0AB34J0V1</accession>
<evidence type="ECO:0000256" key="14">
    <source>
        <dbReference type="SAM" id="SignalP"/>
    </source>
</evidence>
<evidence type="ECO:0000256" key="6">
    <source>
        <dbReference type="ARBA" id="ARBA00034314"/>
    </source>
</evidence>
<sequence>MPSRFLLLLPLLARATPDAPVDLDAFYSNVPLPDLHAFLGPSLHFHHGLRLPNASVPPALDADAAAARALDDAIRVLYPHIPLGATVLDVGAGWCGPAALLSSERRATVRGLTISLAQAEFCTRVRGVPTLHADVEAVDVAELVRLTPPSPHRHFDVVLLLESLEHVHEKAAVLRKLRQVARTLVLRTSCNPSLAIGESRLEFSRSMNITSCAAVAAAAEEAGWKLTAPPVLWGGAEAMETHQYWQRRLNKLAASRDDELHGVESGHGGAHVLQASIEAFAAKSPIPSHAAAEGVPLAGWFGRHRMVDLVATNPSWEEGGTCPTAQFFSSEHAQRTFAALGRLIASSSRAIALPAADADVLEALRELHDGSVPANAVGISAKISRAPSGGVEVDGHRYFVYLANSHFLRPPATEAVARAGERIAALLRAPPLVLAWLRAVDDAAKRAGSLPDGLGFGVRRDSAMRLTHAKLYVLNGKAGSLPDLPMQTNASQGGEPQRLSDVLDLATPHQLASLEWAVDTRDSAAPPRLRFRQYRRLPIGPSGEADPTFAQRVIRFLSNGTSLASGGRDETLEDAFRTFAVSTKAEVEVIGASDVDAHGTTPPAFTKLGLLLGKLPDASLRSQLDGLMRRVVGGGTRRGALHANASESLLNEWLDTTAAVSPGKLHIFNLACGLSATGQPYVTVYQLPAVEEGVCSALRPTPAEVAQPALPSAFATAAIPPPTAWPPPPKDVGGAVELLVGGGARGGLHAPHFLSTVYQHSVLHVQRPHDQGYFTDRLLARDQIRALLAAIEREGLLGKAARAHRQSSLLQGVVGGSVTTAELLDLIHEEQRTSIVVTLLATKGEDLRGGGSLRHADTAPVLRDLSVDLQAALGVNEVGVNLYLSSAGDQVLPPHTDKYDVFVLQLWGRKRWKTCVPRVLGDVYHDPISGQDVRVGQRFGKDSEDEPMLSEAERGELYEVRRHMKDGCSTYAVDDALLSDMSCEERLLGPGDTLYLPKGVVHVAETDAHESAAHLTISLPFKGRTYGDLLSHLVSATFPEGDPARCSHTLAVSNTIENLSKEPAGIGWRKAIPVWLLKQCAPHCEADAAAMRDQVLHLIYSSRAVMHLGEEMPFAAAECKETYAQGNFSAYALYQQLLAPDRFSSSLKLFLQDTPPARAKPGQRCGSGQAKTAQTMEEKAMAEFVSLLEEGTGRRKLATSTTSCAAACTDCWTENCNSAPTSCDSTYTCSCDSTYLCECPAALATGTLTTPAIPAPSIPASTIPAAPIPAPTVATATVATTAISPTAAAAAVAAPTVATTAVAAAAVAAAAVAAAAVAATAIAVAATSVAAAAKAFTAAPLTVATSS</sequence>
<dbReference type="Gene3D" id="2.60.120.650">
    <property type="entry name" value="Cupin"/>
    <property type="match status" value="1"/>
</dbReference>
<feature type="signal peptide" evidence="14">
    <location>
        <begin position="1"/>
        <end position="15"/>
    </location>
</feature>
<dbReference type="PANTHER" id="PTHR13096:SF7">
    <property type="entry name" value="RIBOSOMAL OXYGENASE 2"/>
    <property type="match status" value="1"/>
</dbReference>
<keyword evidence="17" id="KW-1185">Reference proteome</keyword>
<dbReference type="PANTHER" id="PTHR13096">
    <property type="entry name" value="MINA53 MYC INDUCED NUCLEAR ANTIGEN"/>
    <property type="match status" value="1"/>
</dbReference>
<dbReference type="Gene3D" id="3.40.50.150">
    <property type="entry name" value="Vaccinia Virus protein VP39"/>
    <property type="match status" value="1"/>
</dbReference>
<evidence type="ECO:0000256" key="5">
    <source>
        <dbReference type="ARBA" id="ARBA00023004"/>
    </source>
</evidence>
<dbReference type="GO" id="GO:0051864">
    <property type="term" value="F:histone H3K36 demethylase activity"/>
    <property type="evidence" value="ECO:0007669"/>
    <property type="project" value="TreeGrafter"/>
</dbReference>
<evidence type="ECO:0000256" key="1">
    <source>
        <dbReference type="ARBA" id="ARBA00001954"/>
    </source>
</evidence>
<evidence type="ECO:0000256" key="13">
    <source>
        <dbReference type="ARBA" id="ARBA00049465"/>
    </source>
</evidence>
<dbReference type="PROSITE" id="PS51184">
    <property type="entry name" value="JMJC"/>
    <property type="match status" value="1"/>
</dbReference>
<protein>
    <recommendedName>
        <fullName evidence="7">Ribosomal oxygenase 2</fullName>
    </recommendedName>
    <alternativeName>
        <fullName evidence="8">Bifunctional lysine-specific demethylase and histidyl-hydroxylase MINA</fullName>
    </alternativeName>
    <alternativeName>
        <fullName evidence="9">Histone lysine demethylase MINA</fullName>
    </alternativeName>
    <alternativeName>
        <fullName evidence="10">MYC-induced nuclear antigen</fullName>
    </alternativeName>
</protein>
<evidence type="ECO:0000259" key="15">
    <source>
        <dbReference type="PROSITE" id="PS51184"/>
    </source>
</evidence>
<dbReference type="InterPro" id="IPR029063">
    <property type="entry name" value="SAM-dependent_MTases_sf"/>
</dbReference>
<organism evidence="16 17">
    <name type="scientific">Prymnesium parvum</name>
    <name type="common">Toxic golden alga</name>
    <dbReference type="NCBI Taxonomy" id="97485"/>
    <lineage>
        <taxon>Eukaryota</taxon>
        <taxon>Haptista</taxon>
        <taxon>Haptophyta</taxon>
        <taxon>Prymnesiophyceae</taxon>
        <taxon>Prymnesiales</taxon>
        <taxon>Prymnesiaceae</taxon>
        <taxon>Prymnesium</taxon>
    </lineage>
</organism>
<dbReference type="InterPro" id="IPR003347">
    <property type="entry name" value="JmjC_dom"/>
</dbReference>
<dbReference type="GO" id="GO:0005730">
    <property type="term" value="C:nucleolus"/>
    <property type="evidence" value="ECO:0007669"/>
    <property type="project" value="UniProtKB-SubCell"/>
</dbReference>
<evidence type="ECO:0000313" key="17">
    <source>
        <dbReference type="Proteomes" id="UP001515480"/>
    </source>
</evidence>
<keyword evidence="3" id="KW-0690">Ribosome biogenesis</keyword>
<dbReference type="Pfam" id="PF08241">
    <property type="entry name" value="Methyltransf_11"/>
    <property type="match status" value="1"/>
</dbReference>
<comment type="cofactor">
    <cofactor evidence="1">
        <name>Fe(2+)</name>
        <dbReference type="ChEBI" id="CHEBI:29033"/>
    </cofactor>
</comment>
<dbReference type="GO" id="GO:0036139">
    <property type="term" value="F:peptidyl-histidine dioxygenase activity"/>
    <property type="evidence" value="ECO:0007669"/>
    <property type="project" value="UniProtKB-EC"/>
</dbReference>
<feature type="chain" id="PRO_5044230336" description="Ribosomal oxygenase 2" evidence="14">
    <location>
        <begin position="16"/>
        <end position="1347"/>
    </location>
</feature>
<evidence type="ECO:0000256" key="4">
    <source>
        <dbReference type="ARBA" id="ARBA00022723"/>
    </source>
</evidence>
<dbReference type="GO" id="GO:0042254">
    <property type="term" value="P:ribosome biogenesis"/>
    <property type="evidence" value="ECO:0007669"/>
    <property type="project" value="UniProtKB-KW"/>
</dbReference>
<dbReference type="GO" id="GO:0008757">
    <property type="term" value="F:S-adenosylmethionine-dependent methyltransferase activity"/>
    <property type="evidence" value="ECO:0007669"/>
    <property type="project" value="InterPro"/>
</dbReference>
<evidence type="ECO:0000256" key="11">
    <source>
        <dbReference type="ARBA" id="ARBA00046256"/>
    </source>
</evidence>